<dbReference type="GO" id="GO:0010165">
    <property type="term" value="P:response to X-ray"/>
    <property type="evidence" value="ECO:0007669"/>
    <property type="project" value="TreeGrafter"/>
</dbReference>
<evidence type="ECO:0000256" key="2">
    <source>
        <dbReference type="SAM" id="SignalP"/>
    </source>
</evidence>
<gene>
    <name evidence="4" type="ORF">KUDE01_022222</name>
</gene>
<feature type="chain" id="PRO_5041904534" evidence="2">
    <location>
        <begin position="28"/>
        <end position="146"/>
    </location>
</feature>
<organism evidence="4 5">
    <name type="scientific">Dissostichus eleginoides</name>
    <name type="common">Patagonian toothfish</name>
    <name type="synonym">Dissostichus amissus</name>
    <dbReference type="NCBI Taxonomy" id="100907"/>
    <lineage>
        <taxon>Eukaryota</taxon>
        <taxon>Metazoa</taxon>
        <taxon>Chordata</taxon>
        <taxon>Craniata</taxon>
        <taxon>Vertebrata</taxon>
        <taxon>Euteleostomi</taxon>
        <taxon>Actinopterygii</taxon>
        <taxon>Neopterygii</taxon>
        <taxon>Teleostei</taxon>
        <taxon>Neoteleostei</taxon>
        <taxon>Acanthomorphata</taxon>
        <taxon>Eupercaria</taxon>
        <taxon>Perciformes</taxon>
        <taxon>Notothenioidei</taxon>
        <taxon>Nototheniidae</taxon>
        <taxon>Dissostichus</taxon>
    </lineage>
</organism>
<dbReference type="GO" id="GO:0005958">
    <property type="term" value="C:DNA-dependent protein kinase-DNA ligase 4 complex"/>
    <property type="evidence" value="ECO:0007669"/>
    <property type="project" value="TreeGrafter"/>
</dbReference>
<dbReference type="PANTHER" id="PTHR28559:SF1">
    <property type="entry name" value="DNA REPAIR PROTEIN XRCC4"/>
    <property type="match status" value="1"/>
</dbReference>
<dbReference type="EMBL" id="JASDAP010000022">
    <property type="protein sequence ID" value="KAK1883898.1"/>
    <property type="molecule type" value="Genomic_DNA"/>
</dbReference>
<dbReference type="PANTHER" id="PTHR28559">
    <property type="entry name" value="DNA REPAIR PROTEIN XRCC4"/>
    <property type="match status" value="1"/>
</dbReference>
<accession>A0AAD9BLB6</accession>
<dbReference type="Pfam" id="PF21924">
    <property type="entry name" value="XRCC4_CC"/>
    <property type="match status" value="1"/>
</dbReference>
<dbReference type="InterPro" id="IPR014751">
    <property type="entry name" value="XRCC4-like_C"/>
</dbReference>
<feature type="domain" description="XRCC4 coiled-coil" evidence="3">
    <location>
        <begin position="59"/>
        <end position="135"/>
    </location>
</feature>
<keyword evidence="1" id="KW-0175">Coiled coil</keyword>
<protein>
    <submittedName>
        <fullName evidence="4">DNA repair protein XRCC4</fullName>
    </submittedName>
</protein>
<feature type="signal peptide" evidence="2">
    <location>
        <begin position="1"/>
        <end position="27"/>
    </location>
</feature>
<dbReference type="InterPro" id="IPR010585">
    <property type="entry name" value="DNA_repair_prot_XRCC4"/>
</dbReference>
<evidence type="ECO:0000259" key="3">
    <source>
        <dbReference type="Pfam" id="PF21924"/>
    </source>
</evidence>
<dbReference type="Proteomes" id="UP001228049">
    <property type="component" value="Unassembled WGS sequence"/>
</dbReference>
<name>A0AAD9BLB6_DISEL</name>
<keyword evidence="2" id="KW-0732">Signal</keyword>
<evidence type="ECO:0000256" key="1">
    <source>
        <dbReference type="SAM" id="Coils"/>
    </source>
</evidence>
<dbReference type="GO" id="GO:0033152">
    <property type="term" value="P:immunoglobulin V(D)J recombination"/>
    <property type="evidence" value="ECO:0007669"/>
    <property type="project" value="TreeGrafter"/>
</dbReference>
<dbReference type="Gene3D" id="1.20.5.370">
    <property type="match status" value="1"/>
</dbReference>
<comment type="caution">
    <text evidence="4">The sequence shown here is derived from an EMBL/GenBank/DDBJ whole genome shotgun (WGS) entry which is preliminary data.</text>
</comment>
<proteinExistence type="predicted"/>
<evidence type="ECO:0000313" key="5">
    <source>
        <dbReference type="Proteomes" id="UP001228049"/>
    </source>
</evidence>
<evidence type="ECO:0000313" key="4">
    <source>
        <dbReference type="EMBL" id="KAK1883898.1"/>
    </source>
</evidence>
<feature type="coiled-coil region" evidence="1">
    <location>
        <begin position="68"/>
        <end position="145"/>
    </location>
</feature>
<keyword evidence="5" id="KW-1185">Reference proteome</keyword>
<sequence length="146" mass="16970">MRRSTFKFKYNLLSSLIVLFWFLRHRGERKLNINGITANRDSPRTTFRLGSAVLKADPDPAEALRELLTHSLQRGNHLKEENQNLKEENLKMRGEHQRISAELKRYAGGKESLEAELYSRFVLVVNEKKAKIRSLQEAVTHLQGDR</sequence>
<reference evidence="4" key="1">
    <citation type="submission" date="2023-04" db="EMBL/GenBank/DDBJ databases">
        <title>Chromosome-level genome of Chaenocephalus aceratus.</title>
        <authorList>
            <person name="Park H."/>
        </authorList>
    </citation>
    <scope>NUCLEOTIDE SEQUENCE</scope>
    <source>
        <strain evidence="4">DE</strain>
        <tissue evidence="4">Muscle</tissue>
    </source>
</reference>
<dbReference type="GO" id="GO:0032807">
    <property type="term" value="C:DNA ligase IV complex"/>
    <property type="evidence" value="ECO:0007669"/>
    <property type="project" value="TreeGrafter"/>
</dbReference>
<dbReference type="GO" id="GO:0003677">
    <property type="term" value="F:DNA binding"/>
    <property type="evidence" value="ECO:0007669"/>
    <property type="project" value="InterPro"/>
</dbReference>
<dbReference type="SUPFAM" id="SSF58022">
    <property type="entry name" value="XRCC4, C-terminal oligomerization domain"/>
    <property type="match status" value="1"/>
</dbReference>
<dbReference type="GO" id="GO:0006303">
    <property type="term" value="P:double-strand break repair via nonhomologous end joining"/>
    <property type="evidence" value="ECO:0007669"/>
    <property type="project" value="TreeGrafter"/>
</dbReference>
<dbReference type="AlphaFoldDB" id="A0AAD9BLB6"/>
<dbReference type="InterPro" id="IPR053962">
    <property type="entry name" value="XRCC4_CC"/>
</dbReference>